<dbReference type="PANTHER" id="PTHR33835">
    <property type="entry name" value="YALI0C07656P"/>
    <property type="match status" value="1"/>
</dbReference>
<feature type="region of interest" description="Disordered" evidence="1">
    <location>
        <begin position="60"/>
        <end position="92"/>
    </location>
</feature>
<comment type="caution">
    <text evidence="2">The sequence shown here is derived from an EMBL/GenBank/DDBJ whole genome shotgun (WGS) entry which is preliminary data.</text>
</comment>
<evidence type="ECO:0000256" key="1">
    <source>
        <dbReference type="SAM" id="MobiDB-lite"/>
    </source>
</evidence>
<proteinExistence type="predicted"/>
<gene>
    <name evidence="2" type="ORF">DB88DRAFT_499084</name>
</gene>
<protein>
    <submittedName>
        <fullName evidence="2">Uncharacterized protein</fullName>
    </submittedName>
</protein>
<evidence type="ECO:0000313" key="2">
    <source>
        <dbReference type="EMBL" id="KAK1921751.1"/>
    </source>
</evidence>
<keyword evidence="3" id="KW-1185">Reference proteome</keyword>
<evidence type="ECO:0000313" key="3">
    <source>
        <dbReference type="Proteomes" id="UP001182556"/>
    </source>
</evidence>
<reference evidence="2" key="1">
    <citation type="submission" date="2023-02" db="EMBL/GenBank/DDBJ databases">
        <title>Identification and recombinant expression of a fungal hydrolase from Papiliotrema laurentii that hydrolyzes apple cutin and clears colloidal polyester polyurethane.</title>
        <authorList>
            <consortium name="DOE Joint Genome Institute"/>
            <person name="Roman V.A."/>
            <person name="Bojanowski C."/>
            <person name="Crable B.R."/>
            <person name="Wagner D.N."/>
            <person name="Hung C.S."/>
            <person name="Nadeau L.J."/>
            <person name="Schratz L."/>
            <person name="Haridas S."/>
            <person name="Pangilinan J."/>
            <person name="Lipzen A."/>
            <person name="Na H."/>
            <person name="Yan M."/>
            <person name="Ng V."/>
            <person name="Grigoriev I.V."/>
            <person name="Spatafora J.W."/>
            <person name="Barlow D."/>
            <person name="Biffinger J."/>
            <person name="Kelley-Loughnane N."/>
            <person name="Varaljay V.A."/>
            <person name="Crookes-Goodson W.J."/>
        </authorList>
    </citation>
    <scope>NUCLEOTIDE SEQUENCE</scope>
    <source>
        <strain evidence="2">5307AH</strain>
    </source>
</reference>
<name>A0AAD9CTQ3_PAPLA</name>
<dbReference type="PANTHER" id="PTHR33835:SF1">
    <property type="entry name" value="METALLO-BETA-LACTAMASE DOMAIN-CONTAINING PROTEIN"/>
    <property type="match status" value="1"/>
</dbReference>
<organism evidence="2 3">
    <name type="scientific">Papiliotrema laurentii</name>
    <name type="common">Cryptococcus laurentii</name>
    <dbReference type="NCBI Taxonomy" id="5418"/>
    <lineage>
        <taxon>Eukaryota</taxon>
        <taxon>Fungi</taxon>
        <taxon>Dikarya</taxon>
        <taxon>Basidiomycota</taxon>
        <taxon>Agaricomycotina</taxon>
        <taxon>Tremellomycetes</taxon>
        <taxon>Tremellales</taxon>
        <taxon>Rhynchogastremaceae</taxon>
        <taxon>Papiliotrema</taxon>
    </lineage>
</organism>
<dbReference type="InterPro" id="IPR025638">
    <property type="entry name" value="DUF4336"/>
</dbReference>
<sequence>MRRLSVSLASVSTFASRTFTTIRLSRQFHRVLKAPACRRYGHYYYSHYWTCTRTPITPSQTTRAMSTTLPPPPTGVASPISDPAQSSDPGDKDLVIRQVTPEIITFSRPFTRGGMAIGGRGTAVKLPNNEIFLYVSTPHTPATAETIARFGGKVGWLVTPDGEHGIFFEEYVKAYPDAQKIGVKRFKDKLPNVQWTGLFGEGGENKQYGFEPHITLHNVSTHVNDELVAIHHDSGTLIQADMLFNLPPTEQYSRAGGLPVLAKLLGGGKTMSPGGFLHEKMVGALAKDKELLKRELAPIHAAKWDRIIPCHGEVIETGGRAAWDKIWAKYA</sequence>
<accession>A0AAD9CTQ3</accession>
<dbReference type="EMBL" id="JAODAN010000010">
    <property type="protein sequence ID" value="KAK1921751.1"/>
    <property type="molecule type" value="Genomic_DNA"/>
</dbReference>
<dbReference type="Proteomes" id="UP001182556">
    <property type="component" value="Unassembled WGS sequence"/>
</dbReference>
<dbReference type="AlphaFoldDB" id="A0AAD9CTQ3"/>